<evidence type="ECO:0000256" key="2">
    <source>
        <dbReference type="ARBA" id="ARBA00011073"/>
    </source>
</evidence>
<dbReference type="PANTHER" id="PTHR43806">
    <property type="entry name" value="PEPTIDASE S8"/>
    <property type="match status" value="1"/>
</dbReference>
<gene>
    <name evidence="12" type="ORF">ACFOUO_12190</name>
</gene>
<evidence type="ECO:0000259" key="10">
    <source>
        <dbReference type="Pfam" id="PF00082"/>
    </source>
</evidence>
<protein>
    <submittedName>
        <fullName evidence="12">S8 family peptidase</fullName>
        <ecNumber evidence="12">3.4.-.-</ecNumber>
    </submittedName>
</protein>
<accession>A0ABV8JKQ3</accession>
<keyword evidence="3" id="KW-0964">Secreted</keyword>
<dbReference type="Gene3D" id="3.40.50.200">
    <property type="entry name" value="Peptidase S8/S53 domain"/>
    <property type="match status" value="1"/>
</dbReference>
<evidence type="ECO:0000259" key="11">
    <source>
        <dbReference type="Pfam" id="PF22148"/>
    </source>
</evidence>
<keyword evidence="4 7" id="KW-0645">Protease</keyword>
<feature type="active site" description="Charge relay system" evidence="7">
    <location>
        <position position="333"/>
    </location>
</feature>
<name>A0ABV8JKQ3_9BACL</name>
<evidence type="ECO:0000256" key="7">
    <source>
        <dbReference type="PROSITE-ProRule" id="PRU01240"/>
    </source>
</evidence>
<feature type="domain" description="Peptidase S8/S53" evidence="10">
    <location>
        <begin position="138"/>
        <end position="375"/>
    </location>
</feature>
<feature type="chain" id="PRO_5045141332" evidence="9">
    <location>
        <begin position="29"/>
        <end position="387"/>
    </location>
</feature>
<feature type="active site" description="Charge relay system" evidence="7">
    <location>
        <position position="146"/>
    </location>
</feature>
<feature type="signal peptide" evidence="9">
    <location>
        <begin position="1"/>
        <end position="28"/>
    </location>
</feature>
<keyword evidence="6 7" id="KW-0720">Serine protease</keyword>
<dbReference type="PROSITE" id="PS00137">
    <property type="entry name" value="SUBTILASE_HIS"/>
    <property type="match status" value="1"/>
</dbReference>
<dbReference type="InterPro" id="IPR054399">
    <property type="entry name" value="Fervidolysin-like_N_prodom"/>
</dbReference>
<dbReference type="InterPro" id="IPR022398">
    <property type="entry name" value="Peptidase_S8_His-AS"/>
</dbReference>
<keyword evidence="5 7" id="KW-0378">Hydrolase</keyword>
<dbReference type="InterPro" id="IPR015500">
    <property type="entry name" value="Peptidase_S8_subtilisin-rel"/>
</dbReference>
<dbReference type="InterPro" id="IPR023828">
    <property type="entry name" value="Peptidase_S8_Ser-AS"/>
</dbReference>
<dbReference type="CDD" id="cd07484">
    <property type="entry name" value="Peptidases_S8_Thermitase_like"/>
    <property type="match status" value="1"/>
</dbReference>
<evidence type="ECO:0000256" key="8">
    <source>
        <dbReference type="RuleBase" id="RU003355"/>
    </source>
</evidence>
<comment type="subcellular location">
    <subcellularLocation>
        <location evidence="1">Secreted</location>
    </subcellularLocation>
</comment>
<proteinExistence type="inferred from homology"/>
<dbReference type="GO" id="GO:0016787">
    <property type="term" value="F:hydrolase activity"/>
    <property type="evidence" value="ECO:0007669"/>
    <property type="project" value="UniProtKB-KW"/>
</dbReference>
<dbReference type="InterPro" id="IPR034084">
    <property type="entry name" value="Thermitase-like_dom"/>
</dbReference>
<evidence type="ECO:0000313" key="13">
    <source>
        <dbReference type="Proteomes" id="UP001595843"/>
    </source>
</evidence>
<dbReference type="PRINTS" id="PR00723">
    <property type="entry name" value="SUBTILISIN"/>
</dbReference>
<dbReference type="Proteomes" id="UP001595843">
    <property type="component" value="Unassembled WGS sequence"/>
</dbReference>
<keyword evidence="13" id="KW-1185">Reference proteome</keyword>
<dbReference type="InterPro" id="IPR050131">
    <property type="entry name" value="Peptidase_S8_subtilisin-like"/>
</dbReference>
<dbReference type="InterPro" id="IPR023827">
    <property type="entry name" value="Peptidase_S8_Asp-AS"/>
</dbReference>
<evidence type="ECO:0000313" key="12">
    <source>
        <dbReference type="EMBL" id="MFC4077558.1"/>
    </source>
</evidence>
<dbReference type="EC" id="3.4.-.-" evidence="12"/>
<dbReference type="EMBL" id="JBHSAP010000015">
    <property type="protein sequence ID" value="MFC4077558.1"/>
    <property type="molecule type" value="Genomic_DNA"/>
</dbReference>
<dbReference type="InterPro" id="IPR000209">
    <property type="entry name" value="Peptidase_S8/S53_dom"/>
</dbReference>
<organism evidence="12 13">
    <name type="scientific">Salinithrix halophila</name>
    <dbReference type="NCBI Taxonomy" id="1485204"/>
    <lineage>
        <taxon>Bacteria</taxon>
        <taxon>Bacillati</taxon>
        <taxon>Bacillota</taxon>
        <taxon>Bacilli</taxon>
        <taxon>Bacillales</taxon>
        <taxon>Thermoactinomycetaceae</taxon>
        <taxon>Salinithrix</taxon>
    </lineage>
</organism>
<evidence type="ECO:0000256" key="5">
    <source>
        <dbReference type="ARBA" id="ARBA00022801"/>
    </source>
</evidence>
<reference evidence="13" key="1">
    <citation type="journal article" date="2019" name="Int. J. Syst. Evol. Microbiol.">
        <title>The Global Catalogue of Microorganisms (GCM) 10K type strain sequencing project: providing services to taxonomists for standard genome sequencing and annotation.</title>
        <authorList>
            <consortium name="The Broad Institute Genomics Platform"/>
            <consortium name="The Broad Institute Genome Sequencing Center for Infectious Disease"/>
            <person name="Wu L."/>
            <person name="Ma J."/>
        </authorList>
    </citation>
    <scope>NUCLEOTIDE SEQUENCE [LARGE SCALE GENOMIC DNA]</scope>
    <source>
        <strain evidence="13">IBRC-M 10813</strain>
    </source>
</reference>
<evidence type="ECO:0000256" key="1">
    <source>
        <dbReference type="ARBA" id="ARBA00004613"/>
    </source>
</evidence>
<dbReference type="Pfam" id="PF00082">
    <property type="entry name" value="Peptidase_S8"/>
    <property type="match status" value="1"/>
</dbReference>
<comment type="caution">
    <text evidence="12">The sequence shown here is derived from an EMBL/GenBank/DDBJ whole genome shotgun (WGS) entry which is preliminary data.</text>
</comment>
<dbReference type="PROSITE" id="PS00136">
    <property type="entry name" value="SUBTILASE_ASP"/>
    <property type="match status" value="1"/>
</dbReference>
<keyword evidence="9" id="KW-0732">Signal</keyword>
<dbReference type="InterPro" id="IPR036852">
    <property type="entry name" value="Peptidase_S8/S53_dom_sf"/>
</dbReference>
<evidence type="ECO:0000256" key="3">
    <source>
        <dbReference type="ARBA" id="ARBA00022525"/>
    </source>
</evidence>
<evidence type="ECO:0000256" key="9">
    <source>
        <dbReference type="SAM" id="SignalP"/>
    </source>
</evidence>
<sequence>MPNRTVAVVSAFCLSAAMITFSSPDTHAKATSSKKVVPGEVVVKYKENVSEKKEASLNGKMNAKVLSSNKQIGFDVVKVEGSIQKAVKKYQDDPNVEYAEPNYVMKAYGEPNDPKFGEQYGPQKLEAPQAWDTTKGKKEVKVAIVDTGVDYNHEDLKGKVEKGGDFIDNDKDPMDEQGHGTHCAGIAAAATDNGKGIAGIAPDVTIYAVRVLDANGSGSNESVAKGITDAADAGANVISLSLGGAEESKVIEDAVNYAHKKGSVIVAAAGNESTDAPSYPAYYEKAIAVAATDGDDKLGEFSNYGDWVDVAAPGVDILSTVPNNGYEKFSGTSMATPHVAGLAGLIASQGKKGDEIRKAIESTSDKTEGAGSKFTHGRVNAAKAIGK</sequence>
<evidence type="ECO:0000256" key="4">
    <source>
        <dbReference type="ARBA" id="ARBA00022670"/>
    </source>
</evidence>
<dbReference type="SUPFAM" id="SSF52743">
    <property type="entry name" value="Subtilisin-like"/>
    <property type="match status" value="1"/>
</dbReference>
<evidence type="ECO:0000256" key="6">
    <source>
        <dbReference type="ARBA" id="ARBA00022825"/>
    </source>
</evidence>
<dbReference type="RefSeq" id="WP_380705570.1">
    <property type="nucleotide sequence ID" value="NZ_JBHSAP010000015.1"/>
</dbReference>
<feature type="domain" description="Fervidolysin-like N-terminal prodomain" evidence="11">
    <location>
        <begin position="24"/>
        <end position="102"/>
    </location>
</feature>
<comment type="similarity">
    <text evidence="2 7 8">Belongs to the peptidase S8 family.</text>
</comment>
<dbReference type="Pfam" id="PF22148">
    <property type="entry name" value="Fervidolysin_NPro-like"/>
    <property type="match status" value="1"/>
</dbReference>
<feature type="active site" description="Charge relay system" evidence="7">
    <location>
        <position position="179"/>
    </location>
</feature>
<dbReference type="PANTHER" id="PTHR43806:SF11">
    <property type="entry name" value="CEREVISIN-RELATED"/>
    <property type="match status" value="1"/>
</dbReference>
<dbReference type="PROSITE" id="PS00138">
    <property type="entry name" value="SUBTILASE_SER"/>
    <property type="match status" value="1"/>
</dbReference>
<dbReference type="PROSITE" id="PS51892">
    <property type="entry name" value="SUBTILASE"/>
    <property type="match status" value="1"/>
</dbReference>